<accession>A0A0M2HGG8</accession>
<dbReference type="Proteomes" id="UP000033956">
    <property type="component" value="Unassembled WGS sequence"/>
</dbReference>
<reference evidence="3 4" key="1">
    <citation type="submission" date="2015-02" db="EMBL/GenBank/DDBJ databases">
        <title>Draft genome sequences of ten Microbacterium spp. with emphasis on heavy metal contaminated environments.</title>
        <authorList>
            <person name="Corretto E."/>
        </authorList>
    </citation>
    <scope>NUCLEOTIDE SEQUENCE [LARGE SCALE GENOMIC DNA]</scope>
    <source>
        <strain evidence="3 4">DSM 12510</strain>
    </source>
</reference>
<dbReference type="AlphaFoldDB" id="A0A0M2HGG8"/>
<sequence length="273" mass="29960">MWTMRLGDTNDLLEDIVQALEDPLATDWITAGAAALTLIVAVVALGYAIRQVGEAKKAREQTRELETARSQPYVVAYMEPSAVNNLAIDFVIKNYGQTAAMEVKFSVDPTMTTSNGDEVRVPAVIPLLAPGQEWRVSWDVTAARLRSGKPDVHKGRVRFKGLEDKAFSSEVVLDWSIYKSRRWFDSYGVHAGAQALREIRSLMAKWTESPSGPLSVIVRDGDAMDAGSGPKSSESDGIEPQQVEYLADMLEHGYAEVESTARTEAPPTTGDQR</sequence>
<keyword evidence="2" id="KW-0812">Transmembrane</keyword>
<protein>
    <submittedName>
        <fullName evidence="3">Uncharacterized protein</fullName>
    </submittedName>
</protein>
<feature type="region of interest" description="Disordered" evidence="1">
    <location>
        <begin position="219"/>
        <end position="242"/>
    </location>
</feature>
<evidence type="ECO:0000313" key="3">
    <source>
        <dbReference type="EMBL" id="KJL45760.1"/>
    </source>
</evidence>
<evidence type="ECO:0000256" key="1">
    <source>
        <dbReference type="SAM" id="MobiDB-lite"/>
    </source>
</evidence>
<comment type="caution">
    <text evidence="3">The sequence shown here is derived from an EMBL/GenBank/DDBJ whole genome shotgun (WGS) entry which is preliminary data.</text>
</comment>
<organism evidence="3 4">
    <name type="scientific">Microbacterium terrae</name>
    <dbReference type="NCBI Taxonomy" id="69369"/>
    <lineage>
        <taxon>Bacteria</taxon>
        <taxon>Bacillati</taxon>
        <taxon>Actinomycetota</taxon>
        <taxon>Actinomycetes</taxon>
        <taxon>Micrococcales</taxon>
        <taxon>Microbacteriaceae</taxon>
        <taxon>Microbacterium</taxon>
    </lineage>
</organism>
<evidence type="ECO:0000313" key="4">
    <source>
        <dbReference type="Proteomes" id="UP000033956"/>
    </source>
</evidence>
<keyword evidence="2" id="KW-0472">Membrane</keyword>
<keyword evidence="2" id="KW-1133">Transmembrane helix</keyword>
<feature type="transmembrane region" description="Helical" evidence="2">
    <location>
        <begin position="28"/>
        <end position="49"/>
    </location>
</feature>
<proteinExistence type="predicted"/>
<name>A0A0M2HGG8_9MICO</name>
<evidence type="ECO:0000256" key="2">
    <source>
        <dbReference type="SAM" id="Phobius"/>
    </source>
</evidence>
<gene>
    <name evidence="3" type="ORF">RS81_00091</name>
</gene>
<dbReference type="EMBL" id="JYIZ01000015">
    <property type="protein sequence ID" value="KJL45760.1"/>
    <property type="molecule type" value="Genomic_DNA"/>
</dbReference>
<keyword evidence="4" id="KW-1185">Reference proteome</keyword>